<feature type="compositionally biased region" description="Basic and acidic residues" evidence="1">
    <location>
        <begin position="65"/>
        <end position="95"/>
    </location>
</feature>
<feature type="compositionally biased region" description="Basic residues" evidence="1">
    <location>
        <begin position="760"/>
        <end position="770"/>
    </location>
</feature>
<feature type="compositionally biased region" description="Low complexity" evidence="1">
    <location>
        <begin position="100"/>
        <end position="111"/>
    </location>
</feature>
<feature type="compositionally biased region" description="Polar residues" evidence="1">
    <location>
        <begin position="697"/>
        <end position="712"/>
    </location>
</feature>
<evidence type="ECO:0000313" key="2">
    <source>
        <dbReference type="EMBL" id="KAF2485031.1"/>
    </source>
</evidence>
<dbReference type="RefSeq" id="XP_033591600.1">
    <property type="nucleotide sequence ID" value="XM_033735217.1"/>
</dbReference>
<feature type="compositionally biased region" description="Basic and acidic residues" evidence="1">
    <location>
        <begin position="661"/>
        <end position="672"/>
    </location>
</feature>
<sequence>MSATSFDAVKRRYNFKDISFASWRDPALSVCAAPRAASDVFPVATYRVKYDLLPSPTDDEEFGDDGERVEGSEIEADVTRIEDGDAHDILSKEDESQTISDSSPPVDGSSVELQDQEDDKPRLASKDTPAAGPQADMAAEEQLAPPEAPSAEVEVTAKPVGEDEQLVREDSAEPDSVDDVTEDRKVSFTPGTPDPKPTPRKKKGAKGKKKKIVMPPETVQSNVVGADREPIEGNPAVEAPGGVVVGGQVMEVASSELQTSVEHPGIETATLHQAPVEELPPEEAGTPAEEIHAAGAMDVQVSSALNQEPPVEPKAEGNEADNAATLAEANEQKSKDPAAVNHGDTDVAANAPIECRVEGCDDPVTPGVEGLHASNKGGLHTESPPPNDTSNDMQSPADSGVEIGGTSEDLETANKADGKEADEDPGKDDAANPEVTGPVDRTAEIAEEIVDAVIIMEEVGDNMITVEAAADSSGNLEPTEGEASQKQESVEVPSVDAKDERTIDTPDAIQKAVSSPDEEPVAENLEQAFILEQEETAAQSQDTPPSPSHSKSSSSRSHKHRADHWQRKRKTEDTKVLARRHDRHRRTNGVRVEDRALPRFNRSSSSDEERPKRREESKVKQKRELVVEKRKADGVETHRTSKTTERGEKGGTASSRTHAKRRDDDIRTDPLPRKKTLPSFNLSSLPKALSLSSGSSVHGSTTMRRHSATWSYSERVLERPKSSRGRGEEGFRTKSANDARPESPRSRSPRRSSGGEKSRPVRRHRHHHHRRESEFEDYRPNRNAQEAEQQHRRRRSDVEANSNGRQRKRSLLASLLNL</sequence>
<evidence type="ECO:0000256" key="1">
    <source>
        <dbReference type="SAM" id="MobiDB-lite"/>
    </source>
</evidence>
<name>A0A6A6PZ54_9PEZI</name>
<dbReference type="GeneID" id="54476219"/>
<proteinExistence type="predicted"/>
<feature type="compositionally biased region" description="Polar residues" evidence="1">
    <location>
        <begin position="472"/>
        <end position="482"/>
    </location>
</feature>
<organism evidence="2 3">
    <name type="scientific">Neohortaea acidophila</name>
    <dbReference type="NCBI Taxonomy" id="245834"/>
    <lineage>
        <taxon>Eukaryota</taxon>
        <taxon>Fungi</taxon>
        <taxon>Dikarya</taxon>
        <taxon>Ascomycota</taxon>
        <taxon>Pezizomycotina</taxon>
        <taxon>Dothideomycetes</taxon>
        <taxon>Dothideomycetidae</taxon>
        <taxon>Mycosphaerellales</taxon>
        <taxon>Teratosphaeriaceae</taxon>
        <taxon>Neohortaea</taxon>
    </lineage>
</organism>
<feature type="compositionally biased region" description="Acidic residues" evidence="1">
    <location>
        <begin position="172"/>
        <end position="181"/>
    </location>
</feature>
<dbReference type="OrthoDB" id="3650987at2759"/>
<evidence type="ECO:0000313" key="3">
    <source>
        <dbReference type="Proteomes" id="UP000799767"/>
    </source>
</evidence>
<feature type="compositionally biased region" description="Basic and acidic residues" evidence="1">
    <location>
        <begin position="715"/>
        <end position="745"/>
    </location>
</feature>
<accession>A0A6A6PZ54</accession>
<dbReference type="Proteomes" id="UP000799767">
    <property type="component" value="Unassembled WGS sequence"/>
</dbReference>
<dbReference type="EMBL" id="MU001633">
    <property type="protein sequence ID" value="KAF2485031.1"/>
    <property type="molecule type" value="Genomic_DNA"/>
</dbReference>
<protein>
    <submittedName>
        <fullName evidence="2">Uncharacterized protein</fullName>
    </submittedName>
</protein>
<dbReference type="AlphaFoldDB" id="A0A6A6PZ54"/>
<feature type="compositionally biased region" description="Basic residues" evidence="1">
    <location>
        <begin position="577"/>
        <end position="588"/>
    </location>
</feature>
<feature type="compositionally biased region" description="Low complexity" evidence="1">
    <location>
        <begin position="682"/>
        <end position="696"/>
    </location>
</feature>
<feature type="compositionally biased region" description="Basic and acidic residues" evidence="1">
    <location>
        <begin position="605"/>
        <end position="649"/>
    </location>
</feature>
<feature type="compositionally biased region" description="Basic residues" evidence="1">
    <location>
        <begin position="198"/>
        <end position="212"/>
    </location>
</feature>
<feature type="region of interest" description="Disordered" evidence="1">
    <location>
        <begin position="466"/>
        <end position="818"/>
    </location>
</feature>
<feature type="compositionally biased region" description="Polar residues" evidence="1">
    <location>
        <begin position="388"/>
        <end position="397"/>
    </location>
</feature>
<keyword evidence="3" id="KW-1185">Reference proteome</keyword>
<feature type="compositionally biased region" description="Low complexity" evidence="1">
    <location>
        <begin position="140"/>
        <end position="152"/>
    </location>
</feature>
<gene>
    <name evidence="2" type="ORF">BDY17DRAFT_308490</name>
</gene>
<reference evidence="2" key="1">
    <citation type="journal article" date="2020" name="Stud. Mycol.">
        <title>101 Dothideomycetes genomes: a test case for predicting lifestyles and emergence of pathogens.</title>
        <authorList>
            <person name="Haridas S."/>
            <person name="Albert R."/>
            <person name="Binder M."/>
            <person name="Bloem J."/>
            <person name="Labutti K."/>
            <person name="Salamov A."/>
            <person name="Andreopoulos B."/>
            <person name="Baker S."/>
            <person name="Barry K."/>
            <person name="Bills G."/>
            <person name="Bluhm B."/>
            <person name="Cannon C."/>
            <person name="Castanera R."/>
            <person name="Culley D."/>
            <person name="Daum C."/>
            <person name="Ezra D."/>
            <person name="Gonzalez J."/>
            <person name="Henrissat B."/>
            <person name="Kuo A."/>
            <person name="Liang C."/>
            <person name="Lipzen A."/>
            <person name="Lutzoni F."/>
            <person name="Magnuson J."/>
            <person name="Mondo S."/>
            <person name="Nolan M."/>
            <person name="Ohm R."/>
            <person name="Pangilinan J."/>
            <person name="Park H.-J."/>
            <person name="Ramirez L."/>
            <person name="Alfaro M."/>
            <person name="Sun H."/>
            <person name="Tritt A."/>
            <person name="Yoshinaga Y."/>
            <person name="Zwiers L.-H."/>
            <person name="Turgeon B."/>
            <person name="Goodwin S."/>
            <person name="Spatafora J."/>
            <person name="Crous P."/>
            <person name="Grigoriev I."/>
        </authorList>
    </citation>
    <scope>NUCLEOTIDE SEQUENCE</scope>
    <source>
        <strain evidence="2">CBS 113389</strain>
    </source>
</reference>
<feature type="region of interest" description="Disordered" evidence="1">
    <location>
        <begin position="294"/>
        <end position="443"/>
    </location>
</feature>
<feature type="compositionally biased region" description="Basic residues" evidence="1">
    <location>
        <begin position="556"/>
        <end position="569"/>
    </location>
</feature>
<feature type="region of interest" description="Disordered" evidence="1">
    <location>
        <begin position="53"/>
        <end position="242"/>
    </location>
</feature>
<feature type="compositionally biased region" description="Basic and acidic residues" evidence="1">
    <location>
        <begin position="771"/>
        <end position="780"/>
    </location>
</feature>